<feature type="compositionally biased region" description="Polar residues" evidence="6">
    <location>
        <begin position="79"/>
        <end position="101"/>
    </location>
</feature>
<feature type="compositionally biased region" description="Polar residues" evidence="6">
    <location>
        <begin position="14"/>
        <end position="25"/>
    </location>
</feature>
<keyword evidence="5" id="KW-0539">Nucleus</keyword>
<organism evidence="7 8">
    <name type="scientific">Paramuricea clavata</name>
    <name type="common">Red gorgonian</name>
    <name type="synonym">Violescent sea-whip</name>
    <dbReference type="NCBI Taxonomy" id="317549"/>
    <lineage>
        <taxon>Eukaryota</taxon>
        <taxon>Metazoa</taxon>
        <taxon>Cnidaria</taxon>
        <taxon>Anthozoa</taxon>
        <taxon>Octocorallia</taxon>
        <taxon>Malacalcyonacea</taxon>
        <taxon>Plexauridae</taxon>
        <taxon>Paramuricea</taxon>
    </lineage>
</organism>
<evidence type="ECO:0000256" key="5">
    <source>
        <dbReference type="ARBA" id="ARBA00023242"/>
    </source>
</evidence>
<keyword evidence="2" id="KW-0805">Transcription regulation</keyword>
<feature type="compositionally biased region" description="Basic and acidic residues" evidence="6">
    <location>
        <begin position="308"/>
        <end position="331"/>
    </location>
</feature>
<feature type="compositionally biased region" description="Low complexity" evidence="6">
    <location>
        <begin position="143"/>
        <end position="153"/>
    </location>
</feature>
<reference evidence="7" key="1">
    <citation type="submission" date="2020-04" db="EMBL/GenBank/DDBJ databases">
        <authorList>
            <person name="Alioto T."/>
            <person name="Alioto T."/>
            <person name="Gomez Garrido J."/>
        </authorList>
    </citation>
    <scope>NUCLEOTIDE SEQUENCE</scope>
    <source>
        <strain evidence="7">A484AB</strain>
    </source>
</reference>
<evidence type="ECO:0000313" key="7">
    <source>
        <dbReference type="EMBL" id="CAB4033098.1"/>
    </source>
</evidence>
<feature type="non-terminal residue" evidence="7">
    <location>
        <position position="1"/>
    </location>
</feature>
<dbReference type="GO" id="GO:0000785">
    <property type="term" value="C:chromatin"/>
    <property type="evidence" value="ECO:0007669"/>
    <property type="project" value="TreeGrafter"/>
</dbReference>
<evidence type="ECO:0000256" key="4">
    <source>
        <dbReference type="ARBA" id="ARBA00023163"/>
    </source>
</evidence>
<feature type="region of interest" description="Disordered" evidence="6">
    <location>
        <begin position="69"/>
        <end position="101"/>
    </location>
</feature>
<dbReference type="PANTHER" id="PTHR11793:SF13">
    <property type="entry name" value="PROTEIN DAUGHTERLESS"/>
    <property type="match status" value="1"/>
</dbReference>
<keyword evidence="8" id="KW-1185">Reference proteome</keyword>
<accession>A0A7D9LEB8</accession>
<feature type="compositionally biased region" description="Polar residues" evidence="6">
    <location>
        <begin position="268"/>
        <end position="288"/>
    </location>
</feature>
<dbReference type="InterPro" id="IPR051098">
    <property type="entry name" value="NeuroDiff_E-box_TFs"/>
</dbReference>
<evidence type="ECO:0000256" key="6">
    <source>
        <dbReference type="SAM" id="MobiDB-lite"/>
    </source>
</evidence>
<feature type="region of interest" description="Disordered" evidence="6">
    <location>
        <begin position="1"/>
        <end position="37"/>
    </location>
</feature>
<feature type="compositionally biased region" description="Pro residues" evidence="6">
    <location>
        <begin position="124"/>
        <end position="134"/>
    </location>
</feature>
<feature type="compositionally biased region" description="Acidic residues" evidence="6">
    <location>
        <begin position="290"/>
        <end position="307"/>
    </location>
</feature>
<dbReference type="GO" id="GO:0005634">
    <property type="term" value="C:nucleus"/>
    <property type="evidence" value="ECO:0007669"/>
    <property type="project" value="UniProtKB-SubCell"/>
</dbReference>
<evidence type="ECO:0000256" key="2">
    <source>
        <dbReference type="ARBA" id="ARBA00023015"/>
    </source>
</evidence>
<dbReference type="GO" id="GO:0000978">
    <property type="term" value="F:RNA polymerase II cis-regulatory region sequence-specific DNA binding"/>
    <property type="evidence" value="ECO:0007669"/>
    <property type="project" value="TreeGrafter"/>
</dbReference>
<keyword evidence="3" id="KW-0238">DNA-binding</keyword>
<dbReference type="AlphaFoldDB" id="A0A7D9LEB8"/>
<feature type="region of interest" description="Disordered" evidence="6">
    <location>
        <begin position="207"/>
        <end position="331"/>
    </location>
</feature>
<protein>
    <submittedName>
        <fullName evidence="7">Transcription factor 12-like isoform X3</fullName>
    </submittedName>
</protein>
<dbReference type="OrthoDB" id="10034090at2759"/>
<dbReference type="PANTHER" id="PTHR11793">
    <property type="entry name" value="BASIC HELIX-LOOP-HELIX TRANSCRIPTION FACTOR"/>
    <property type="match status" value="1"/>
</dbReference>
<gene>
    <name evidence="7" type="ORF">PACLA_8A055924</name>
</gene>
<dbReference type="EMBL" id="CACRXK020018947">
    <property type="protein sequence ID" value="CAB4033098.1"/>
    <property type="molecule type" value="Genomic_DNA"/>
</dbReference>
<feature type="region of interest" description="Disordered" evidence="6">
    <location>
        <begin position="117"/>
        <end position="178"/>
    </location>
</feature>
<keyword evidence="4" id="KW-0804">Transcription</keyword>
<name>A0A7D9LEB8_PARCT</name>
<sequence>DHGSPDPWPHPNSIGPTATTYNPTSGLAPPYGLYSHHGPHHEPITYMGREAYERMTTLPPMSSFHQEAMQNQRYHHASPVSSPLTSNDPSVLAQVSRSGSGSQAIGKALASIYSDSTTNYSSNPPTPIASPPPLTSINDRPLSAGSSSSAPGSWPRPNLQAMPSPPGPYESHLHSLQSRMEERLDDAIYVLRNHAEGQFPREFHAQMGAPVGVPGYPAGSVPSSLTGNASSVVDSVSNSTADRHVTTSSSANRNPRIPESGGSKNPKKQTSVSTAGSTTSNALTSAVSQLEDELSEGSGDEFGDDNFEEGHTGGKQVRETERRYANNARER</sequence>
<dbReference type="GO" id="GO:0005667">
    <property type="term" value="C:transcription regulator complex"/>
    <property type="evidence" value="ECO:0007669"/>
    <property type="project" value="TreeGrafter"/>
</dbReference>
<comment type="caution">
    <text evidence="7">The sequence shown here is derived from an EMBL/GenBank/DDBJ whole genome shotgun (WGS) entry which is preliminary data.</text>
</comment>
<dbReference type="GO" id="GO:0000981">
    <property type="term" value="F:DNA-binding transcription factor activity, RNA polymerase II-specific"/>
    <property type="evidence" value="ECO:0007669"/>
    <property type="project" value="TreeGrafter"/>
</dbReference>
<feature type="compositionally biased region" description="Low complexity" evidence="6">
    <location>
        <begin position="208"/>
        <end position="239"/>
    </location>
</feature>
<evidence type="ECO:0000256" key="1">
    <source>
        <dbReference type="ARBA" id="ARBA00004123"/>
    </source>
</evidence>
<dbReference type="Proteomes" id="UP001152795">
    <property type="component" value="Unassembled WGS sequence"/>
</dbReference>
<proteinExistence type="predicted"/>
<evidence type="ECO:0000313" key="8">
    <source>
        <dbReference type="Proteomes" id="UP001152795"/>
    </source>
</evidence>
<comment type="subcellular location">
    <subcellularLocation>
        <location evidence="1">Nucleus</location>
    </subcellularLocation>
</comment>
<feature type="compositionally biased region" description="Pro residues" evidence="6">
    <location>
        <begin position="1"/>
        <end position="10"/>
    </location>
</feature>
<evidence type="ECO:0000256" key="3">
    <source>
        <dbReference type="ARBA" id="ARBA00023125"/>
    </source>
</evidence>